<accession>A0A142F1B0</accession>
<keyword evidence="1" id="KW-0418">Kinase</keyword>
<dbReference type="EMBL" id="KU640380">
    <property type="protein sequence ID" value="AMQ66567.1"/>
    <property type="molecule type" value="Genomic_DNA"/>
</dbReference>
<keyword evidence="2" id="KW-1185">Reference proteome</keyword>
<dbReference type="InterPro" id="IPR048444">
    <property type="entry name" value="DNMK"/>
</dbReference>
<sequence>MVKIGLTGKARSGKDTVANYLVQEYYMVRFAFADQLRKEFHSIYPHIPEKPKPVKGYQLFGQLQRYVYGEDYWVNQCFDHIKKIKRIAEGYGTFAENSELEFMPVISDIRQPNEFETCKDRGYLIIRVNSHENNRIERMKQEGDNFSEDVLKFSTESHVDKFVVDYELYNNGSLQHLYDQIDAIMTELRVK</sequence>
<protein>
    <submittedName>
        <fullName evidence="1">Dephospho-CoA kinase-like protein</fullName>
    </submittedName>
</protein>
<dbReference type="Proteomes" id="UP000201588">
    <property type="component" value="Segment"/>
</dbReference>
<name>A0A142F1B0_9CAUD</name>
<keyword evidence="1" id="KW-0808">Transferase</keyword>
<evidence type="ECO:0000313" key="1">
    <source>
        <dbReference type="EMBL" id="AMQ66567.1"/>
    </source>
</evidence>
<dbReference type="InterPro" id="IPR027417">
    <property type="entry name" value="P-loop_NTPase"/>
</dbReference>
<evidence type="ECO:0000313" key="2">
    <source>
        <dbReference type="Proteomes" id="UP000201588"/>
    </source>
</evidence>
<dbReference type="Gene3D" id="3.40.50.300">
    <property type="entry name" value="P-loop containing nucleotide triphosphate hydrolases"/>
    <property type="match status" value="1"/>
</dbReference>
<reference evidence="1 2" key="1">
    <citation type="submission" date="2016-01" db="EMBL/GenBank/DDBJ databases">
        <title>Isolation and characterization of bacteriophages from East Africa Rift Valley soda lakes.</title>
        <authorList>
            <person name="van Zyl L.J."/>
            <person name="Nemavhulani S."/>
            <person name="Cowan D.A."/>
            <person name="Trindade M.I."/>
        </authorList>
    </citation>
    <scope>NUCLEOTIDE SEQUENCE [LARGE SCALE GENOMIC DNA]</scope>
</reference>
<dbReference type="KEGG" id="vg:28799452"/>
<organism evidence="1 2">
    <name type="scientific">Bacillus phage Shbh1</name>
    <dbReference type="NCBI Taxonomy" id="1796992"/>
    <lineage>
        <taxon>Viruses</taxon>
        <taxon>Duplodnaviria</taxon>
        <taxon>Heunggongvirae</taxon>
        <taxon>Uroviricota</taxon>
        <taxon>Caudoviricetes</taxon>
        <taxon>Herelleviridae</taxon>
        <taxon>Bastillevirinae</taxon>
        <taxon>Shalavirus</taxon>
        <taxon>Shalavirus Shbh1</taxon>
    </lineage>
</organism>
<dbReference type="RefSeq" id="YP_009275257.1">
    <property type="nucleotide sequence ID" value="NC_030925.1"/>
</dbReference>
<dbReference type="OrthoDB" id="9152at10239"/>
<dbReference type="SUPFAM" id="SSF52540">
    <property type="entry name" value="P-loop containing nucleoside triphosphate hydrolases"/>
    <property type="match status" value="1"/>
</dbReference>
<dbReference type="GeneID" id="28799452"/>
<dbReference type="Pfam" id="PF21448">
    <property type="entry name" value="DNMK"/>
    <property type="match status" value="1"/>
</dbReference>
<proteinExistence type="predicted"/>
<dbReference type="GO" id="GO:0016301">
    <property type="term" value="F:kinase activity"/>
    <property type="evidence" value="ECO:0007669"/>
    <property type="project" value="UniProtKB-KW"/>
</dbReference>